<comment type="caution">
    <text evidence="1">The sequence shown here is derived from an EMBL/GenBank/DDBJ whole genome shotgun (WGS) entry which is preliminary data.</text>
</comment>
<dbReference type="Proteomes" id="UP001236663">
    <property type="component" value="Unassembled WGS sequence"/>
</dbReference>
<sequence>MEFVIYTNTVWDSPPRSRHQLAHALSENHKVTFVSSNLKGKPGLTINKVNDSFDLILPSFPVSRRVRYRMPLVNEAYQIWLFPKLKKHFEGREVILICSDFGAHLIGAYFKKFIYFASDDYINNVQVPALVKAYTRFTQNRLLKTASFTIATAKKLVDDFRKVNPKSYELPLGAPDFSKSKADEIRKRKPDGRLKVVLLGFIDKKKTPLDLMNAILRIENAELHLIGPIADDFLDFLEPAGKVVTHGVMTGDPLGRELEQMDVAIAPYYLEDPNSGRTPNKMWQYLASGLPAVITNLPNVRHWEFPSGTVYKANNDKAFVNQIVQAYQENTDSLVRERIAIASRNSWNSRANQLLGYIKDYFYDEK</sequence>
<dbReference type="EMBL" id="JAUFQS010000003">
    <property type="protein sequence ID" value="MDN3686618.1"/>
    <property type="molecule type" value="Genomic_DNA"/>
</dbReference>
<dbReference type="RefSeq" id="WP_163384769.1">
    <property type="nucleotide sequence ID" value="NZ_JAUFQS010000003.1"/>
</dbReference>
<keyword evidence="2" id="KW-1185">Reference proteome</keyword>
<evidence type="ECO:0000313" key="1">
    <source>
        <dbReference type="EMBL" id="MDN3686618.1"/>
    </source>
</evidence>
<dbReference type="GO" id="GO:0016757">
    <property type="term" value="F:glycosyltransferase activity"/>
    <property type="evidence" value="ECO:0007669"/>
    <property type="project" value="UniProtKB-KW"/>
</dbReference>
<dbReference type="Gene3D" id="3.40.50.2000">
    <property type="entry name" value="Glycogen Phosphorylase B"/>
    <property type="match status" value="1"/>
</dbReference>
<gene>
    <name evidence="1" type="ORF">QWZ15_02145</name>
</gene>
<protein>
    <submittedName>
        <fullName evidence="1">Glycosyltransferase</fullName>
        <ecNumber evidence="1">2.4.-.-</ecNumber>
    </submittedName>
</protein>
<dbReference type="Pfam" id="PF13692">
    <property type="entry name" value="Glyco_trans_1_4"/>
    <property type="match status" value="1"/>
</dbReference>
<dbReference type="SUPFAM" id="SSF53756">
    <property type="entry name" value="UDP-Glycosyltransferase/glycogen phosphorylase"/>
    <property type="match status" value="1"/>
</dbReference>
<dbReference type="EC" id="2.4.-.-" evidence="1"/>
<evidence type="ECO:0000313" key="2">
    <source>
        <dbReference type="Proteomes" id="UP001236663"/>
    </source>
</evidence>
<name>A0ABT8C1E8_9BACT</name>
<keyword evidence="1" id="KW-0328">Glycosyltransferase</keyword>
<organism evidence="1 2">
    <name type="scientific">Cyclobacterium jeungdonense</name>
    <dbReference type="NCBI Taxonomy" id="708087"/>
    <lineage>
        <taxon>Bacteria</taxon>
        <taxon>Pseudomonadati</taxon>
        <taxon>Bacteroidota</taxon>
        <taxon>Cytophagia</taxon>
        <taxon>Cytophagales</taxon>
        <taxon>Cyclobacteriaceae</taxon>
        <taxon>Cyclobacterium</taxon>
    </lineage>
</organism>
<proteinExistence type="predicted"/>
<reference evidence="2" key="1">
    <citation type="journal article" date="2019" name="Int. J. Syst. Evol. Microbiol.">
        <title>The Global Catalogue of Microorganisms (GCM) 10K type strain sequencing project: providing services to taxonomists for standard genome sequencing and annotation.</title>
        <authorList>
            <consortium name="The Broad Institute Genomics Platform"/>
            <consortium name="The Broad Institute Genome Sequencing Center for Infectious Disease"/>
            <person name="Wu L."/>
            <person name="Ma J."/>
        </authorList>
    </citation>
    <scope>NUCLEOTIDE SEQUENCE [LARGE SCALE GENOMIC DNA]</scope>
    <source>
        <strain evidence="2">CECT 7706</strain>
    </source>
</reference>
<accession>A0ABT8C1E8</accession>
<keyword evidence="1" id="KW-0808">Transferase</keyword>